<sequence length="225" mass="24572">MALEIVSDNSGWTFSPRISFSSDLSQTDRIGDHREDSSLLQSSSCDFHFCIPEQNYSSPADQLFYNGKILPLAAISAPLASVPPRSSRSGSLKEILDSEKQPTPAPAASKSFWGFRRSNSLNCRSITKSGLLSSLNKMTRSKSMGSNTKEATLPAKKAAAPPPALLSANPIKAGKKPPLKKKEHNNGVRINPVLNVPPPYISRGRSSLFSFGYFLCRKEKNRKAF</sequence>
<gene>
    <name evidence="2" type="ORF">NYM_LOCUS23106</name>
</gene>
<reference evidence="2" key="1">
    <citation type="submission" date="2019-09" db="EMBL/GenBank/DDBJ databases">
        <authorList>
            <person name="Zhang L."/>
        </authorList>
    </citation>
    <scope>NUCLEOTIDE SEQUENCE</scope>
</reference>
<dbReference type="OrthoDB" id="1923860at2759"/>
<evidence type="ECO:0000313" key="2">
    <source>
        <dbReference type="EMBL" id="VVW53994.1"/>
    </source>
</evidence>
<dbReference type="EMBL" id="LR721785">
    <property type="protein sequence ID" value="VVW53994.1"/>
    <property type="molecule type" value="Genomic_DNA"/>
</dbReference>
<dbReference type="AlphaFoldDB" id="A0A5K1ESM9"/>
<dbReference type="PANTHER" id="PTHR36757:SF1">
    <property type="entry name" value="GENOME ASSEMBLY, CHROMOSOME: A04"/>
    <property type="match status" value="1"/>
</dbReference>
<feature type="compositionally biased region" description="Polar residues" evidence="1">
    <location>
        <begin position="139"/>
        <end position="148"/>
    </location>
</feature>
<feature type="compositionally biased region" description="Basic residues" evidence="1">
    <location>
        <begin position="173"/>
        <end position="183"/>
    </location>
</feature>
<dbReference type="PANTHER" id="PTHR36757">
    <property type="entry name" value="BNAANNG22500D PROTEIN"/>
    <property type="match status" value="1"/>
</dbReference>
<dbReference type="Gramene" id="NC7G0176380.1">
    <property type="protein sequence ID" value="NC7G0176380.1:cds"/>
    <property type="gene ID" value="NC7G0176380"/>
</dbReference>
<feature type="region of interest" description="Disordered" evidence="1">
    <location>
        <begin position="80"/>
        <end position="109"/>
    </location>
</feature>
<proteinExistence type="predicted"/>
<dbReference type="OMA" id="IDFDFCI"/>
<feature type="region of interest" description="Disordered" evidence="1">
    <location>
        <begin position="139"/>
        <end position="185"/>
    </location>
</feature>
<feature type="compositionally biased region" description="Low complexity" evidence="1">
    <location>
        <begin position="149"/>
        <end position="172"/>
    </location>
</feature>
<protein>
    <submittedName>
        <fullName evidence="2">Uncharacterized protein</fullName>
    </submittedName>
</protein>
<organism evidence="2">
    <name type="scientific">Nymphaea colorata</name>
    <name type="common">pocket water lily</name>
    <dbReference type="NCBI Taxonomy" id="210225"/>
    <lineage>
        <taxon>Eukaryota</taxon>
        <taxon>Viridiplantae</taxon>
        <taxon>Streptophyta</taxon>
        <taxon>Embryophyta</taxon>
        <taxon>Tracheophyta</taxon>
        <taxon>Spermatophyta</taxon>
        <taxon>Magnoliopsida</taxon>
        <taxon>Nymphaeales</taxon>
        <taxon>Nymphaeaceae</taxon>
        <taxon>Nymphaea</taxon>
    </lineage>
</organism>
<evidence type="ECO:0000256" key="1">
    <source>
        <dbReference type="SAM" id="MobiDB-lite"/>
    </source>
</evidence>
<name>A0A5K1ESM9_9MAGN</name>
<accession>A0A5K1ESM9</accession>